<dbReference type="InterPro" id="IPR001969">
    <property type="entry name" value="Aspartic_peptidase_AS"/>
</dbReference>
<keyword evidence="4 7" id="KW-0064">Aspartyl protease</keyword>
<dbReference type="Gene3D" id="3.90.1200.10">
    <property type="match status" value="1"/>
</dbReference>
<evidence type="ECO:0000256" key="5">
    <source>
        <dbReference type="ARBA" id="ARBA00022801"/>
    </source>
</evidence>
<dbReference type="PROSITE" id="PS00141">
    <property type="entry name" value="ASP_PROTEASE"/>
    <property type="match status" value="1"/>
</dbReference>
<comment type="similarity">
    <text evidence="1 7">Belongs to the peptidase A1 family.</text>
</comment>
<evidence type="ECO:0000256" key="1">
    <source>
        <dbReference type="ARBA" id="ARBA00007447"/>
    </source>
</evidence>
<dbReference type="PRINTS" id="PR00792">
    <property type="entry name" value="PEPSIN"/>
</dbReference>
<dbReference type="GO" id="GO:0006508">
    <property type="term" value="P:proteolysis"/>
    <property type="evidence" value="ECO:0007669"/>
    <property type="project" value="UniProtKB-KW"/>
</dbReference>
<feature type="region of interest" description="Disordered" evidence="8">
    <location>
        <begin position="494"/>
        <end position="520"/>
    </location>
</feature>
<dbReference type="PROSITE" id="PS51767">
    <property type="entry name" value="PEPTIDASE_A1"/>
    <property type="match status" value="1"/>
</dbReference>
<comment type="caution">
    <text evidence="10">The sequence shown here is derived from an EMBL/GenBank/DDBJ whole genome shotgun (WGS) entry which is preliminary data.</text>
</comment>
<dbReference type="SUPFAM" id="SSF50630">
    <property type="entry name" value="Acid proteases"/>
    <property type="match status" value="1"/>
</dbReference>
<dbReference type="Gene3D" id="3.30.200.20">
    <property type="entry name" value="Phosphorylase Kinase, domain 1"/>
    <property type="match status" value="1"/>
</dbReference>
<name>A0A0F4GGS6_9PEZI</name>
<dbReference type="InterPro" id="IPR033121">
    <property type="entry name" value="PEPTIDASE_A1"/>
</dbReference>
<dbReference type="GO" id="GO:0004190">
    <property type="term" value="F:aspartic-type endopeptidase activity"/>
    <property type="evidence" value="ECO:0007669"/>
    <property type="project" value="UniProtKB-KW"/>
</dbReference>
<dbReference type="InterPro" id="IPR001461">
    <property type="entry name" value="Aspartic_peptidase_A1"/>
</dbReference>
<dbReference type="CDD" id="cd05474">
    <property type="entry name" value="SAP_like"/>
    <property type="match status" value="1"/>
</dbReference>
<dbReference type="InterPro" id="IPR033876">
    <property type="entry name" value="SAP-like"/>
</dbReference>
<evidence type="ECO:0000256" key="8">
    <source>
        <dbReference type="SAM" id="MobiDB-lite"/>
    </source>
</evidence>
<reference evidence="10 11" key="1">
    <citation type="submission" date="2015-03" db="EMBL/GenBank/DDBJ databases">
        <title>RNA-seq based gene annotation and comparative genomics of four Zymoseptoria species reveal species-specific pathogenicity related genes and transposable element activity.</title>
        <authorList>
            <person name="Grandaubert J."/>
            <person name="Bhattacharyya A."/>
            <person name="Stukenbrock E.H."/>
        </authorList>
    </citation>
    <scope>NUCLEOTIDE SEQUENCE [LARGE SCALE GENOMIC DNA]</scope>
    <source>
        <strain evidence="10 11">Zb18110</strain>
    </source>
</reference>
<dbReference type="STRING" id="1047168.A0A0F4GGS6"/>
<dbReference type="PANTHER" id="PTHR36091">
    <property type="entry name" value="ALTERED INHERITANCE OF MITOCHONDRIA PROTEIN 9, MITOCHONDRIAL"/>
    <property type="match status" value="1"/>
</dbReference>
<dbReference type="Gene3D" id="2.40.70.10">
    <property type="entry name" value="Acid Proteases"/>
    <property type="match status" value="2"/>
</dbReference>
<proteinExistence type="inferred from homology"/>
<evidence type="ECO:0000256" key="7">
    <source>
        <dbReference type="RuleBase" id="RU000454"/>
    </source>
</evidence>
<dbReference type="SUPFAM" id="SSF56112">
    <property type="entry name" value="Protein kinase-like (PK-like)"/>
    <property type="match status" value="1"/>
</dbReference>
<dbReference type="InterPro" id="IPR021109">
    <property type="entry name" value="Peptidase_aspartic_dom_sf"/>
</dbReference>
<keyword evidence="3" id="KW-0732">Signal</keyword>
<keyword evidence="2 7" id="KW-0645">Protease</keyword>
<organism evidence="10 11">
    <name type="scientific">Zymoseptoria brevis</name>
    <dbReference type="NCBI Taxonomy" id="1047168"/>
    <lineage>
        <taxon>Eukaryota</taxon>
        <taxon>Fungi</taxon>
        <taxon>Dikarya</taxon>
        <taxon>Ascomycota</taxon>
        <taxon>Pezizomycotina</taxon>
        <taxon>Dothideomycetes</taxon>
        <taxon>Dothideomycetidae</taxon>
        <taxon>Mycosphaerellales</taxon>
        <taxon>Mycosphaerellaceae</taxon>
        <taxon>Zymoseptoria</taxon>
    </lineage>
</organism>
<evidence type="ECO:0000256" key="2">
    <source>
        <dbReference type="ARBA" id="ARBA00022670"/>
    </source>
</evidence>
<feature type="active site" evidence="6">
    <location>
        <position position="303"/>
    </location>
</feature>
<keyword evidence="5 7" id="KW-0378">Hydrolase</keyword>
<dbReference type="OrthoDB" id="10003767at2759"/>
<evidence type="ECO:0000256" key="6">
    <source>
        <dbReference type="PIRSR" id="PIRSR601461-1"/>
    </source>
</evidence>
<evidence type="ECO:0000313" key="11">
    <source>
        <dbReference type="Proteomes" id="UP000033647"/>
    </source>
</evidence>
<dbReference type="InterPro" id="IPR051035">
    <property type="entry name" value="Mito_inheritance_9"/>
</dbReference>
<dbReference type="InterPro" id="IPR011009">
    <property type="entry name" value="Kinase-like_dom_sf"/>
</dbReference>
<dbReference type="InterPro" id="IPR002575">
    <property type="entry name" value="Aminoglycoside_PTrfase"/>
</dbReference>
<feature type="domain" description="Peptidase A1" evidence="9">
    <location>
        <begin position="66"/>
        <end position="424"/>
    </location>
</feature>
<evidence type="ECO:0000256" key="3">
    <source>
        <dbReference type="ARBA" id="ARBA00022729"/>
    </source>
</evidence>
<sequence length="1056" mass="115165">MRCQPIVPLLAASSTYALPELSLSKRDRHNNGATTHYARSVGLNKRADTVSSNIFDVESWSFGGAYYTNVSVGTPPQLQTVILDTGSSDLYFDSSSAETCQTSGPESCQGGTFDKTKSDTYNEFEASPAFNTSFGDGSTAVGPYGQDMIGIGDVVVSPVQFGLAEEVDTSTGYSIGLLGLGYSTNEAVSRTTDFYENLPEVLARSGEINSRLYSIYLNDADANTGTILFGGIDKTKYKGDLTTLNLIPAAFGDGQSTGIVNQFITTVTGASATVNGRTKELWSGGRDGVSAYSSNNALPVLLDTGSTAWSIPSSIFNNLILPQFPYVDRQGLCPCSHASSSDSLTLEFGGKVSIDIAARQFIVPVINSTTREPVPYSRSEDACAFLLVPTDPSSSGSLYEPIGDAILRSMYVVFDLDNGQVSIAQANVNSTDAPDIVAVAAGPTGVAEAVSGVSTAPSNTWSIAPEVPGATSAFTVVTAATPLGTATGVGAVPASAQVEGQEEGGSSTSSGGKGGKSKGAAAGRVSMGSIELNVLCGLAIWLVAFGYNESKRLEERCLHFDMAALRRAAARSVNRAEEDILSLTKLAEGGFNRVFEMTMQDGLKVIARLPYPSTQPKRLATASEVAIMRFVGSHGIPTPAVYGYSTESENAVGSEYILMEKVSGRCLADVWFELSDSQRLKVLGEIVDLEVKLFNIDFPAYGSIYRNVDLPDEFDRVQIGQREGRFCVGPDVSLKHWFGTRSHLDFKRGPSTTPLAALQGAAEKEAMWLRTHGRPRLPFDREFREMFDYQKTDPKEHLRALEAYLHVAPYIMPSEKWLHRPILRHPDLTPNNIFVDEDYRITGIIDWQHASVLPLFLHAGIPKFFQNYGDLQSEDLAKPEPPSPDDLDEDDYRKDLELYRLRHTHYYYVAATATKLKVHWKAMTHDRGLFRRKIYEHAAEPWEGNSIPLRAALVQMMSEWPVLGDPNVACSIDYSEAEVDDIMRKASAQEEMDRQMAILRDAIGVTSDGWMPCEDYGDAVDRAAEMKQIALRDADDEVEREMIRAHWPFDDFDEDS</sequence>
<evidence type="ECO:0000313" key="10">
    <source>
        <dbReference type="EMBL" id="KJX96458.1"/>
    </source>
</evidence>
<dbReference type="AlphaFoldDB" id="A0A0F4GGS6"/>
<evidence type="ECO:0000259" key="9">
    <source>
        <dbReference type="PROSITE" id="PS51767"/>
    </source>
</evidence>
<dbReference type="PANTHER" id="PTHR36091:SF2">
    <property type="entry name" value="AMINOGLYCOSIDE PHOSPHOTRANSFERASE DOMAIN-CONTAINING PROTEIN"/>
    <property type="match status" value="1"/>
</dbReference>
<accession>A0A0F4GGS6</accession>
<keyword evidence="11" id="KW-1185">Reference proteome</keyword>
<feature type="active site" evidence="6">
    <location>
        <position position="84"/>
    </location>
</feature>
<dbReference type="GO" id="GO:0005739">
    <property type="term" value="C:mitochondrion"/>
    <property type="evidence" value="ECO:0007669"/>
    <property type="project" value="TreeGrafter"/>
</dbReference>
<dbReference type="Pfam" id="PF01636">
    <property type="entry name" value="APH"/>
    <property type="match status" value="1"/>
</dbReference>
<gene>
    <name evidence="10" type="ORF">TI39_contig624g00004</name>
</gene>
<dbReference type="Pfam" id="PF00026">
    <property type="entry name" value="Asp"/>
    <property type="match status" value="1"/>
</dbReference>
<protein>
    <recommendedName>
        <fullName evidence="9">Peptidase A1 domain-containing protein</fullName>
    </recommendedName>
</protein>
<evidence type="ECO:0000256" key="4">
    <source>
        <dbReference type="ARBA" id="ARBA00022750"/>
    </source>
</evidence>
<dbReference type="EMBL" id="LAFY01000616">
    <property type="protein sequence ID" value="KJX96458.1"/>
    <property type="molecule type" value="Genomic_DNA"/>
</dbReference>
<dbReference type="Proteomes" id="UP000033647">
    <property type="component" value="Unassembled WGS sequence"/>
</dbReference>